<dbReference type="Proteomes" id="UP000064912">
    <property type="component" value="Chromosome"/>
</dbReference>
<proteinExistence type="predicted"/>
<protein>
    <submittedName>
        <fullName evidence="3">Zinc metallopeptidases-like protein</fullName>
    </submittedName>
</protein>
<dbReference type="PATRIC" id="fig|35806.4.peg.3334"/>
<dbReference type="Pfam" id="PF01863">
    <property type="entry name" value="YgjP-like"/>
    <property type="match status" value="1"/>
</dbReference>
<dbReference type="PANTHER" id="PTHR30399:SF1">
    <property type="entry name" value="UTP PYROPHOSPHATASE"/>
    <property type="match status" value="1"/>
</dbReference>
<name>A0A0D6B6C0_RHOSU</name>
<dbReference type="AlphaFoldDB" id="A0A0D6B6C0"/>
<dbReference type="PANTHER" id="PTHR30399">
    <property type="entry name" value="UNCHARACTERIZED PROTEIN YGJP"/>
    <property type="match status" value="1"/>
</dbReference>
<evidence type="ECO:0000313" key="3">
    <source>
        <dbReference type="EMBL" id="BAQ70385.1"/>
    </source>
</evidence>
<dbReference type="KEGG" id="rsu:NHU_03244"/>
<dbReference type="InterPro" id="IPR002725">
    <property type="entry name" value="YgjP-like_metallopeptidase"/>
</dbReference>
<dbReference type="InterPro" id="IPR053136">
    <property type="entry name" value="UTP_pyrophosphatase-like"/>
</dbReference>
<reference evidence="3 4" key="1">
    <citation type="submission" date="2015-02" db="EMBL/GenBank/DDBJ databases">
        <title>Genome sequene of Rhodovulum sulfidophilum DSM 2351.</title>
        <authorList>
            <person name="Nagao N."/>
        </authorList>
    </citation>
    <scope>NUCLEOTIDE SEQUENCE [LARGE SCALE GENOMIC DNA]</scope>
    <source>
        <strain evidence="3 4">DSM 2351</strain>
    </source>
</reference>
<dbReference type="Gene3D" id="3.30.2010.10">
    <property type="entry name" value="Metalloproteases ('zincins'), catalytic domain"/>
    <property type="match status" value="1"/>
</dbReference>
<dbReference type="CDD" id="cd07344">
    <property type="entry name" value="M48_yhfN_like"/>
    <property type="match status" value="1"/>
</dbReference>
<feature type="region of interest" description="Disordered" evidence="1">
    <location>
        <begin position="87"/>
        <end position="106"/>
    </location>
</feature>
<sequence>MSIIRIPGDPPLEVTLRRSARARRYSLRVSQLDGRVTLTLPQRAPEADGLAFVREKEAWIRRHLSDRPEDHVVRAGGTVPYEGRALPLVPGTGRTPQLREGGLAVPGPAEDVPPRVLAFLKTRARARLAAAADGHAAALGIGYRRLTVREARSRWGSCSSRGDLMFAWRLIMAPPEVLDYVAAHEVAHLVEMNHSNRFWAVVGGLMPGYEAPRSWLRVNGSALHRVRFGD</sequence>
<evidence type="ECO:0000259" key="2">
    <source>
        <dbReference type="Pfam" id="PF01863"/>
    </source>
</evidence>
<dbReference type="EMBL" id="AP014800">
    <property type="protein sequence ID" value="BAQ70385.1"/>
    <property type="molecule type" value="Genomic_DNA"/>
</dbReference>
<evidence type="ECO:0000313" key="4">
    <source>
        <dbReference type="Proteomes" id="UP000064912"/>
    </source>
</evidence>
<gene>
    <name evidence="3" type="ORF">NHU_03244</name>
</gene>
<organism evidence="3 4">
    <name type="scientific">Rhodovulum sulfidophilum</name>
    <name type="common">Rhodobacter sulfidophilus</name>
    <dbReference type="NCBI Taxonomy" id="35806"/>
    <lineage>
        <taxon>Bacteria</taxon>
        <taxon>Pseudomonadati</taxon>
        <taxon>Pseudomonadota</taxon>
        <taxon>Alphaproteobacteria</taxon>
        <taxon>Rhodobacterales</taxon>
        <taxon>Paracoccaceae</taxon>
        <taxon>Rhodovulum</taxon>
    </lineage>
</organism>
<dbReference type="eggNOG" id="COG1451">
    <property type="taxonomic scope" value="Bacteria"/>
</dbReference>
<accession>A0A0D6B6C0</accession>
<feature type="domain" description="YgjP-like metallopeptidase" evidence="2">
    <location>
        <begin position="24"/>
        <end position="217"/>
    </location>
</feature>
<evidence type="ECO:0000256" key="1">
    <source>
        <dbReference type="SAM" id="MobiDB-lite"/>
    </source>
</evidence>